<keyword evidence="7 8" id="KW-0472">Membrane</keyword>
<dbReference type="GO" id="GO:0043190">
    <property type="term" value="C:ATP-binding cassette (ABC) transporter complex"/>
    <property type="evidence" value="ECO:0007669"/>
    <property type="project" value="InterPro"/>
</dbReference>
<gene>
    <name evidence="10" type="ORF">D3272_23095</name>
</gene>
<dbReference type="SUPFAM" id="SSF161098">
    <property type="entry name" value="MetI-like"/>
    <property type="match status" value="1"/>
</dbReference>
<dbReference type="Gene3D" id="1.10.3720.10">
    <property type="entry name" value="MetI-like"/>
    <property type="match status" value="1"/>
</dbReference>
<comment type="subcellular location">
    <subcellularLocation>
        <location evidence="1">Cell inner membrane</location>
        <topology evidence="1">Multi-pass membrane protein</topology>
    </subcellularLocation>
    <subcellularLocation>
        <location evidence="8">Cell membrane</location>
        <topology evidence="8">Multi-pass membrane protein</topology>
    </subcellularLocation>
</comment>
<feature type="transmembrane region" description="Helical" evidence="8">
    <location>
        <begin position="143"/>
        <end position="165"/>
    </location>
</feature>
<feature type="transmembrane region" description="Helical" evidence="8">
    <location>
        <begin position="214"/>
        <end position="233"/>
    </location>
</feature>
<evidence type="ECO:0000259" key="9">
    <source>
        <dbReference type="PROSITE" id="PS50928"/>
    </source>
</evidence>
<name>A0A4Q2R6A0_9HYPH</name>
<keyword evidence="5 8" id="KW-0812">Transmembrane</keyword>
<evidence type="ECO:0000256" key="5">
    <source>
        <dbReference type="ARBA" id="ARBA00022692"/>
    </source>
</evidence>
<dbReference type="InterPro" id="IPR000515">
    <property type="entry name" value="MetI-like"/>
</dbReference>
<evidence type="ECO:0000256" key="6">
    <source>
        <dbReference type="ARBA" id="ARBA00022989"/>
    </source>
</evidence>
<dbReference type="GO" id="GO:0022857">
    <property type="term" value="F:transmembrane transporter activity"/>
    <property type="evidence" value="ECO:0007669"/>
    <property type="project" value="InterPro"/>
</dbReference>
<feature type="transmembrane region" description="Helical" evidence="8">
    <location>
        <begin position="105"/>
        <end position="123"/>
    </location>
</feature>
<evidence type="ECO:0000313" key="11">
    <source>
        <dbReference type="Proteomes" id="UP000289411"/>
    </source>
</evidence>
<dbReference type="InterPro" id="IPR010065">
    <property type="entry name" value="AA_ABC_transptr_permease_3TM"/>
</dbReference>
<keyword evidence="6 8" id="KW-1133">Transmembrane helix</keyword>
<accession>A0A4Q2R6A0</accession>
<evidence type="ECO:0000256" key="1">
    <source>
        <dbReference type="ARBA" id="ARBA00004429"/>
    </source>
</evidence>
<keyword evidence="11" id="KW-1185">Reference proteome</keyword>
<dbReference type="CDD" id="cd06261">
    <property type="entry name" value="TM_PBP2"/>
    <property type="match status" value="1"/>
</dbReference>
<dbReference type="PANTHER" id="PTHR30614:SF41">
    <property type="entry name" value="INNER MEMBRANE AMINO-ACID ABC TRANSPORTER PERMEASE PROTEIN YHDY"/>
    <property type="match status" value="1"/>
</dbReference>
<evidence type="ECO:0000256" key="2">
    <source>
        <dbReference type="ARBA" id="ARBA00010072"/>
    </source>
</evidence>
<organism evidence="10 11">
    <name type="scientific">Lichenibacterium ramalinae</name>
    <dbReference type="NCBI Taxonomy" id="2316527"/>
    <lineage>
        <taxon>Bacteria</taxon>
        <taxon>Pseudomonadati</taxon>
        <taxon>Pseudomonadota</taxon>
        <taxon>Alphaproteobacteria</taxon>
        <taxon>Hyphomicrobiales</taxon>
        <taxon>Lichenihabitantaceae</taxon>
        <taxon>Lichenibacterium</taxon>
    </lineage>
</organism>
<dbReference type="PROSITE" id="PS50928">
    <property type="entry name" value="ABC_TM1"/>
    <property type="match status" value="1"/>
</dbReference>
<dbReference type="OrthoDB" id="9771188at2"/>
<evidence type="ECO:0000256" key="8">
    <source>
        <dbReference type="RuleBase" id="RU363032"/>
    </source>
</evidence>
<dbReference type="PANTHER" id="PTHR30614">
    <property type="entry name" value="MEMBRANE COMPONENT OF AMINO ACID ABC TRANSPORTER"/>
    <property type="match status" value="1"/>
</dbReference>
<dbReference type="Pfam" id="PF00528">
    <property type="entry name" value="BPD_transp_1"/>
    <property type="match status" value="1"/>
</dbReference>
<feature type="transmembrane region" description="Helical" evidence="8">
    <location>
        <begin position="12"/>
        <end position="37"/>
    </location>
</feature>
<keyword evidence="3 8" id="KW-0813">Transport</keyword>
<feature type="domain" description="ABC transmembrane type-1" evidence="9">
    <location>
        <begin position="142"/>
        <end position="333"/>
    </location>
</feature>
<feature type="transmembrane region" description="Helical" evidence="8">
    <location>
        <begin position="177"/>
        <end position="202"/>
    </location>
</feature>
<comment type="similarity">
    <text evidence="2">Belongs to the binding-protein-dependent transport system permease family. HisMQ subfamily.</text>
</comment>
<dbReference type="NCBIfam" id="TIGR01726">
    <property type="entry name" value="HEQRo_perm_3TM"/>
    <property type="match status" value="1"/>
</dbReference>
<reference evidence="10 11" key="2">
    <citation type="submission" date="2019-02" db="EMBL/GenBank/DDBJ databases">
        <title>'Lichenibacterium ramalinii' gen. nov. sp. nov., 'Lichenibacterium minor' gen. nov. sp. nov.</title>
        <authorList>
            <person name="Pankratov T."/>
        </authorList>
    </citation>
    <scope>NUCLEOTIDE SEQUENCE [LARGE SCALE GENOMIC DNA]</scope>
    <source>
        <strain evidence="10 11">RmlP001</strain>
    </source>
</reference>
<protein>
    <submittedName>
        <fullName evidence="10">Amino acid ABC transporter permease</fullName>
    </submittedName>
</protein>
<sequence length="351" mass="38656">MAWARQNLFSGPVSALLTLASIAFLVWVIPGLVRFLITDAVWHADSGEVCRANQGGACWPFIWAKASFFWYGPYPESQHWRVDLVEVVGAALIVWLLWQGAPKRNVAALLFFVAFPILSFVLLRGSDWLGLPVVTTDLWGGVLVTLLVSLVGIVFSLPLGVLLALGRRSKLPIVNAICTGFIEIVRGVPFIIVLFMANFMLPLFLPEGWTPDRLLRPLVGTALFAAAYMAEVVRGGMQAMPKGQYEGAASVGLGYWQTMRLIILPQALALVIPGIVSNFISLFKDTTLVAIVGIFDFLRTIETAYNDPNWTSPTTSATGLITAAAFYWVFCFGMSRYSQGVERRLRAGRRH</sequence>
<dbReference type="GO" id="GO:0006865">
    <property type="term" value="P:amino acid transport"/>
    <property type="evidence" value="ECO:0007669"/>
    <property type="project" value="TreeGrafter"/>
</dbReference>
<dbReference type="Proteomes" id="UP000289411">
    <property type="component" value="Unassembled WGS sequence"/>
</dbReference>
<evidence type="ECO:0000256" key="3">
    <source>
        <dbReference type="ARBA" id="ARBA00022448"/>
    </source>
</evidence>
<proteinExistence type="inferred from homology"/>
<dbReference type="AlphaFoldDB" id="A0A4Q2R6A0"/>
<dbReference type="InterPro" id="IPR035906">
    <property type="entry name" value="MetI-like_sf"/>
</dbReference>
<dbReference type="EMBL" id="QYBC01000024">
    <property type="protein sequence ID" value="RYB02075.1"/>
    <property type="molecule type" value="Genomic_DNA"/>
</dbReference>
<evidence type="ECO:0000256" key="4">
    <source>
        <dbReference type="ARBA" id="ARBA00022475"/>
    </source>
</evidence>
<comment type="caution">
    <text evidence="10">The sequence shown here is derived from an EMBL/GenBank/DDBJ whole genome shotgun (WGS) entry which is preliminary data.</text>
</comment>
<evidence type="ECO:0000313" key="10">
    <source>
        <dbReference type="EMBL" id="RYB02075.1"/>
    </source>
</evidence>
<feature type="transmembrane region" description="Helical" evidence="8">
    <location>
        <begin position="315"/>
        <end position="334"/>
    </location>
</feature>
<dbReference type="InterPro" id="IPR043429">
    <property type="entry name" value="ArtM/GltK/GlnP/TcyL/YhdX-like"/>
</dbReference>
<feature type="transmembrane region" description="Helical" evidence="8">
    <location>
        <begin position="80"/>
        <end position="98"/>
    </location>
</feature>
<keyword evidence="4" id="KW-1003">Cell membrane</keyword>
<evidence type="ECO:0000256" key="7">
    <source>
        <dbReference type="ARBA" id="ARBA00023136"/>
    </source>
</evidence>
<reference evidence="10 11" key="1">
    <citation type="submission" date="2018-09" db="EMBL/GenBank/DDBJ databases">
        <authorList>
            <person name="Grouzdev D.S."/>
            <person name="Krutkina M.S."/>
        </authorList>
    </citation>
    <scope>NUCLEOTIDE SEQUENCE [LARGE SCALE GENOMIC DNA]</scope>
    <source>
        <strain evidence="10 11">RmlP001</strain>
    </source>
</reference>
<feature type="transmembrane region" description="Helical" evidence="8">
    <location>
        <begin position="267"/>
        <end position="295"/>
    </location>
</feature>